<gene>
    <name evidence="2" type="ORF">GQS65_05815</name>
</gene>
<dbReference type="AlphaFoldDB" id="A0A6B0GHD8"/>
<dbReference type="Pfam" id="PF18545">
    <property type="entry name" value="HalOD1"/>
    <property type="match status" value="1"/>
</dbReference>
<accession>A0A6B0GHD8</accession>
<evidence type="ECO:0000313" key="2">
    <source>
        <dbReference type="EMBL" id="MWG34010.1"/>
    </source>
</evidence>
<keyword evidence="3" id="KW-1185">Reference proteome</keyword>
<evidence type="ECO:0000313" key="3">
    <source>
        <dbReference type="Proteomes" id="UP000451471"/>
    </source>
</evidence>
<dbReference type="InterPro" id="IPR040624">
    <property type="entry name" value="HalOD1"/>
</dbReference>
<dbReference type="EMBL" id="WSZK01000012">
    <property type="protein sequence ID" value="MWG34010.1"/>
    <property type="molecule type" value="Genomic_DNA"/>
</dbReference>
<organism evidence="2 3">
    <name type="scientific">Halomarina oriensis</name>
    <dbReference type="NCBI Taxonomy" id="671145"/>
    <lineage>
        <taxon>Archaea</taxon>
        <taxon>Methanobacteriati</taxon>
        <taxon>Methanobacteriota</taxon>
        <taxon>Stenosarchaea group</taxon>
        <taxon>Halobacteria</taxon>
        <taxon>Halobacteriales</taxon>
        <taxon>Natronomonadaceae</taxon>
        <taxon>Halomarina</taxon>
    </lineage>
</organism>
<dbReference type="Proteomes" id="UP000451471">
    <property type="component" value="Unassembled WGS sequence"/>
</dbReference>
<dbReference type="OrthoDB" id="271604at2157"/>
<proteinExistence type="predicted"/>
<reference evidence="2 3" key="1">
    <citation type="submission" date="2019-12" db="EMBL/GenBank/DDBJ databases">
        <title>Halocatena pleomorpha gen. nov. sp. nov., an extremely halophilic archaeon of family Halobacteriaceae isolated from saltpan soil.</title>
        <authorList>
            <person name="Pal Y."/>
            <person name="Verma A."/>
            <person name="Krishnamurthi S."/>
            <person name="Kumar P."/>
        </authorList>
    </citation>
    <scope>NUCLEOTIDE SEQUENCE [LARGE SCALE GENOMIC DNA]</scope>
    <source>
        <strain evidence="2 3">JCM 16495</strain>
    </source>
</reference>
<feature type="domain" description="Halobacterial output" evidence="1">
    <location>
        <begin position="3"/>
        <end position="69"/>
    </location>
</feature>
<name>A0A6B0GHD8_9EURY</name>
<dbReference type="RefSeq" id="WP_158203720.1">
    <property type="nucleotide sequence ID" value="NZ_WSZK01000012.1"/>
</dbReference>
<sequence>MTETRPSVAVVEAIAREAGVSPLDLPPLYDAIDPDSLDRLLPQDGTAEMTFRYYGYEVTLSDASDVRVTAVECASDTTGRQVAVVD</sequence>
<protein>
    <recommendedName>
        <fullName evidence="1">Halobacterial output domain-containing protein</fullName>
    </recommendedName>
</protein>
<comment type="caution">
    <text evidence="2">The sequence shown here is derived from an EMBL/GenBank/DDBJ whole genome shotgun (WGS) entry which is preliminary data.</text>
</comment>
<evidence type="ECO:0000259" key="1">
    <source>
        <dbReference type="Pfam" id="PF18545"/>
    </source>
</evidence>